<reference evidence="7" key="1">
    <citation type="submission" date="2020-07" db="EMBL/GenBank/DDBJ databases">
        <title>Description of Mycobacterium gordonae subsp. intergordonae subsp.nov. and Mycobacterium gordonae subsp. gordonae subsp. nov.</title>
        <authorList>
            <person name="Yu X."/>
        </authorList>
    </citation>
    <scope>NUCLEOTIDE SEQUENCE [LARGE SCALE GENOMIC DNA]</scope>
    <source>
        <strain evidence="7">24</strain>
    </source>
</reference>
<dbReference type="InterPro" id="IPR016032">
    <property type="entry name" value="Sig_transdc_resp-reg_C-effctor"/>
</dbReference>
<feature type="domain" description="HTH luxR-type" evidence="4">
    <location>
        <begin position="1033"/>
        <end position="1097"/>
    </location>
</feature>
<dbReference type="Gene3D" id="3.40.50.300">
    <property type="entry name" value="P-loop containing nucleotide triphosphate hydrolases"/>
    <property type="match status" value="1"/>
</dbReference>
<dbReference type="PROSITE" id="PS00622">
    <property type="entry name" value="HTH_LUXR_1"/>
    <property type="match status" value="1"/>
</dbReference>
<dbReference type="GO" id="GO:0009190">
    <property type="term" value="P:cyclic nucleotide biosynthetic process"/>
    <property type="evidence" value="ECO:0007669"/>
    <property type="project" value="InterPro"/>
</dbReference>
<dbReference type="SUPFAM" id="SSF48452">
    <property type="entry name" value="TPR-like"/>
    <property type="match status" value="1"/>
</dbReference>
<dbReference type="PROSITE" id="PS50125">
    <property type="entry name" value="GUANYLATE_CYCLASE_2"/>
    <property type="match status" value="1"/>
</dbReference>
<dbReference type="InterPro" id="IPR011990">
    <property type="entry name" value="TPR-like_helical_dom_sf"/>
</dbReference>
<dbReference type="AlphaFoldDB" id="A0A7D6DZV5"/>
<keyword evidence="3" id="KW-0804">Transcription</keyword>
<evidence type="ECO:0000259" key="5">
    <source>
        <dbReference type="PROSITE" id="PS50125"/>
    </source>
</evidence>
<dbReference type="CDD" id="cd07302">
    <property type="entry name" value="CHD"/>
    <property type="match status" value="1"/>
</dbReference>
<proteinExistence type="predicted"/>
<reference evidence="7" key="3">
    <citation type="submission" date="2023-07" db="EMBL/GenBank/DDBJ databases">
        <title>Description of Mycobacterium gordonae subsp. intergordonae subsp.nov. and Mycobacterium gordonae subsp. gordonae subsp. nov.</title>
        <authorList>
            <person name="Huang H."/>
        </authorList>
    </citation>
    <scope>NUCLEOTIDE SEQUENCE [LARGE SCALE GENOMIC DNA]</scope>
    <source>
        <strain evidence="7">24</strain>
    </source>
</reference>
<dbReference type="Pfam" id="PF00196">
    <property type="entry name" value="GerE"/>
    <property type="match status" value="1"/>
</dbReference>
<dbReference type="GO" id="GO:0035556">
    <property type="term" value="P:intracellular signal transduction"/>
    <property type="evidence" value="ECO:0007669"/>
    <property type="project" value="InterPro"/>
</dbReference>
<dbReference type="PANTHER" id="PTHR47691:SF3">
    <property type="entry name" value="HTH-TYPE TRANSCRIPTIONAL REGULATOR RV0890C-RELATED"/>
    <property type="match status" value="1"/>
</dbReference>
<dbReference type="GO" id="GO:0006355">
    <property type="term" value="P:regulation of DNA-templated transcription"/>
    <property type="evidence" value="ECO:0007669"/>
    <property type="project" value="InterPro"/>
</dbReference>
<dbReference type="PRINTS" id="PR00038">
    <property type="entry name" value="HTHLUXR"/>
</dbReference>
<dbReference type="InterPro" id="IPR001054">
    <property type="entry name" value="A/G_cyclase"/>
</dbReference>
<evidence type="ECO:0000313" key="6">
    <source>
        <dbReference type="EMBL" id="QLL06541.1"/>
    </source>
</evidence>
<evidence type="ECO:0000259" key="4">
    <source>
        <dbReference type="PROSITE" id="PS50043"/>
    </source>
</evidence>
<dbReference type="InterPro" id="IPR029787">
    <property type="entry name" value="Nucleotide_cyclase"/>
</dbReference>
<dbReference type="SMART" id="SM00044">
    <property type="entry name" value="CYCc"/>
    <property type="match status" value="1"/>
</dbReference>
<dbReference type="EMBL" id="CP059165">
    <property type="protein sequence ID" value="QLL06541.1"/>
    <property type="molecule type" value="Genomic_DNA"/>
</dbReference>
<dbReference type="Gene3D" id="1.25.40.10">
    <property type="entry name" value="Tetratricopeptide repeat domain"/>
    <property type="match status" value="1"/>
</dbReference>
<reference evidence="6 7" key="2">
    <citation type="submission" date="2020-07" db="EMBL/GenBank/DDBJ databases">
        <authorList>
            <person name="Yu X."/>
        </authorList>
    </citation>
    <scope>NUCLEOTIDE SEQUENCE [LARGE SCALE GENOMIC DNA]</scope>
    <source>
        <strain evidence="7">24</strain>
    </source>
</reference>
<dbReference type="SUPFAM" id="SSF46894">
    <property type="entry name" value="C-terminal effector domain of the bipartite response regulators"/>
    <property type="match status" value="1"/>
</dbReference>
<dbReference type="Gene3D" id="3.30.70.1230">
    <property type="entry name" value="Nucleotide cyclase"/>
    <property type="match status" value="2"/>
</dbReference>
<gene>
    <name evidence="6" type="ORF">H0P51_22865</name>
</gene>
<keyword evidence="1" id="KW-0805">Transcription regulation</keyword>
<dbReference type="Pfam" id="PF00211">
    <property type="entry name" value="Guanylate_cyc"/>
    <property type="match status" value="1"/>
</dbReference>
<keyword evidence="2" id="KW-0238">DNA-binding</keyword>
<protein>
    <submittedName>
        <fullName evidence="6">LuxR family transcriptional regulator</fullName>
    </submittedName>
</protein>
<dbReference type="Pfam" id="PF25872">
    <property type="entry name" value="HTH_77"/>
    <property type="match status" value="1"/>
</dbReference>
<name>A0A7D6DZV5_9MYCO</name>
<dbReference type="InterPro" id="IPR058852">
    <property type="entry name" value="HTH_77"/>
</dbReference>
<dbReference type="InterPro" id="IPR036388">
    <property type="entry name" value="WH-like_DNA-bd_sf"/>
</dbReference>
<keyword evidence="7" id="KW-1185">Reference proteome</keyword>
<dbReference type="PROSITE" id="PS50043">
    <property type="entry name" value="HTH_LUXR_2"/>
    <property type="match status" value="1"/>
</dbReference>
<dbReference type="Gene3D" id="1.10.10.10">
    <property type="entry name" value="Winged helix-like DNA-binding domain superfamily/Winged helix DNA-binding domain"/>
    <property type="match status" value="1"/>
</dbReference>
<dbReference type="FunFam" id="1.10.10.10:FF:000553">
    <property type="entry name" value="Transcriptional regulator, LuxR family"/>
    <property type="match status" value="1"/>
</dbReference>
<evidence type="ECO:0000256" key="3">
    <source>
        <dbReference type="ARBA" id="ARBA00023163"/>
    </source>
</evidence>
<dbReference type="RefSeq" id="WP_180915118.1">
    <property type="nucleotide sequence ID" value="NZ_CP059165.1"/>
</dbReference>
<sequence length="1097" mass="117548">MSQHAEVPPLNWSDLGVSELLPTGTVTLLLADVEGSTRLWETQPEQMAAALGLLNRAVDEAVAGFGGVRPVEQGEGDSFVAAFARASDAVGCALALQRAPLAPIRIRIGLHTGEIQLRDEGNYAGPTINRAARIRDLAHGGQTVLSGVTESLVADRLPEGVWLADLGSYPLKGLPRPERVVQLCHPDLRNEFLPLRVRSATTSHNLPAQLTSFVGRQAAIVELRQLVEGNRLVTLTGAGGAGKTRLAVEVAAQLTAVFPDGLWYVDLAPVSNSAVVSVTTARTLGLPDQPGRSTTELLVRFFGDKTMLLLLDNCEHLLDACSDMIVELLKSCAHLTILATSREPLGVPGELNWRVPSLSLDDEAIVLFADRARRARPDFVVGEDNSALVTEICVRLDGMPLAIELAAARIRALSLNQIVDSLHDRFRLLTGGARTAVRRQQTLRASVDWSHALLTEPEQVLFRRLAAFAGGFDLDAAQVVGSSREVEFYQLMDQLGLLVDKSLVVADDTGTGMRYRLLETVRQYAQEKLGESGEADEVRTRHRDYYSGKATELYARGLAGVESLMKWVDVEIDNLRAAFVWSRENADFEVALQLVSSLQQYWLRRGSFREALAGFDSILSDQSPETIAPSAWARAVADQAALAGWIAVPMSMERAQEAVAIARRLNDSELTARALIACGALGLYNPDVARISFGEAIDLARRTEDKWTLCGTFIYMSAVCAIGGEPTAGLACAEEGRDIADELGDQFIARSCRAWLGVTLWELGDLAQAAEITRSTVASAEAAGDLPMQAFAATGHAYTQAHLGRAAAAHAAAESAQQAAEAMGGVYGDAVCGAFAVAALARGDAAAARLAAEEAFHHTVPERLSFTTSFSPAAEAALACGDLTAARRRADEAVALVPGCHRVAALTARAFVGIAQGKSAQAERDAHEALAVATETQGYLRVPDTLECLACLAAGGGSHPYAARLLGAADAIRQRTEHIRFPMYQAGYDAVVTAVRESLGSSDFDTAWSEGSALSTEEAVAYAQRGRGERKRPASGWESLTPMELDVVRLVGEGLGNKEIGARLFVSPRTVQTHLTHVYAKLSLTSRVQLVQEAVRH</sequence>
<dbReference type="GO" id="GO:0003677">
    <property type="term" value="F:DNA binding"/>
    <property type="evidence" value="ECO:0007669"/>
    <property type="project" value="UniProtKB-KW"/>
</dbReference>
<dbReference type="SMART" id="SM00421">
    <property type="entry name" value="HTH_LUXR"/>
    <property type="match status" value="1"/>
</dbReference>
<accession>A0A7D6DZV5</accession>
<dbReference type="InterPro" id="IPR000792">
    <property type="entry name" value="Tscrpt_reg_LuxR_C"/>
</dbReference>
<dbReference type="InterPro" id="IPR027417">
    <property type="entry name" value="P-loop_NTPase"/>
</dbReference>
<evidence type="ECO:0000256" key="2">
    <source>
        <dbReference type="ARBA" id="ARBA00023125"/>
    </source>
</evidence>
<dbReference type="KEGG" id="mgor:H0P51_22865"/>
<dbReference type="CDD" id="cd06170">
    <property type="entry name" value="LuxR_C_like"/>
    <property type="match status" value="1"/>
</dbReference>
<dbReference type="Proteomes" id="UP000510682">
    <property type="component" value="Chromosome"/>
</dbReference>
<dbReference type="SUPFAM" id="SSF52540">
    <property type="entry name" value="P-loop containing nucleoside triphosphate hydrolases"/>
    <property type="match status" value="1"/>
</dbReference>
<dbReference type="SUPFAM" id="SSF55073">
    <property type="entry name" value="Nucleotide cyclase"/>
    <property type="match status" value="1"/>
</dbReference>
<organism evidence="6 7">
    <name type="scientific">Mycobacterium vicinigordonae</name>
    <dbReference type="NCBI Taxonomy" id="1719132"/>
    <lineage>
        <taxon>Bacteria</taxon>
        <taxon>Bacillati</taxon>
        <taxon>Actinomycetota</taxon>
        <taxon>Actinomycetes</taxon>
        <taxon>Mycobacteriales</taxon>
        <taxon>Mycobacteriaceae</taxon>
        <taxon>Mycobacterium</taxon>
    </lineage>
</organism>
<dbReference type="GO" id="GO:0004016">
    <property type="term" value="F:adenylate cyclase activity"/>
    <property type="evidence" value="ECO:0007669"/>
    <property type="project" value="UniProtKB-ARBA"/>
</dbReference>
<evidence type="ECO:0000256" key="1">
    <source>
        <dbReference type="ARBA" id="ARBA00023015"/>
    </source>
</evidence>
<feature type="domain" description="Guanylate cyclase" evidence="5">
    <location>
        <begin position="27"/>
        <end position="135"/>
    </location>
</feature>
<dbReference type="PANTHER" id="PTHR47691">
    <property type="entry name" value="REGULATOR-RELATED"/>
    <property type="match status" value="1"/>
</dbReference>
<evidence type="ECO:0000313" key="7">
    <source>
        <dbReference type="Proteomes" id="UP000510682"/>
    </source>
</evidence>